<evidence type="ECO:0000313" key="3">
    <source>
        <dbReference type="Proteomes" id="UP000222366"/>
    </source>
</evidence>
<dbReference type="InterPro" id="IPR032710">
    <property type="entry name" value="NTF2-like_dom_sf"/>
</dbReference>
<dbReference type="RefSeq" id="WP_099111707.1">
    <property type="nucleotide sequence ID" value="NZ_CAWNRH010000093.1"/>
</dbReference>
<comment type="caution">
    <text evidence="2">The sequence shown here is derived from an EMBL/GenBank/DDBJ whole genome shotgun (WGS) entry which is preliminary data.</text>
</comment>
<evidence type="ECO:0000313" key="2">
    <source>
        <dbReference type="EMBL" id="PHM67599.1"/>
    </source>
</evidence>
<reference evidence="2 3" key="1">
    <citation type="journal article" date="2017" name="Nat. Microbiol.">
        <title>Natural product diversity associated with the nematode symbionts Photorhabdus and Xenorhabdus.</title>
        <authorList>
            <person name="Tobias N.J."/>
            <person name="Wolff H."/>
            <person name="Djahanschiri B."/>
            <person name="Grundmann F."/>
            <person name="Kronenwerth M."/>
            <person name="Shi Y.M."/>
            <person name="Simonyi S."/>
            <person name="Grun P."/>
            <person name="Shapiro-Ilan D."/>
            <person name="Pidot S.J."/>
            <person name="Stinear T.P."/>
            <person name="Ebersberger I."/>
            <person name="Bode H.B."/>
        </authorList>
    </citation>
    <scope>NUCLEOTIDE SEQUENCE [LARGE SCALE GENOMIC DNA]</scope>
    <source>
        <strain evidence="2 3">DSM 17904</strain>
    </source>
</reference>
<sequence>MSDNAKRSKWVYEFFEFIDNREFNKILNLVTKDVVYERPGYSTIQGKESLFNFYSKERVVLEGKHTITNIVTEGSSSVFIGVFSGTLKNKEHIELSFCDFCQFDNHLLNKRKTFFYSPLI</sequence>
<dbReference type="EMBL" id="NJAJ01000002">
    <property type="protein sequence ID" value="PHM67599.1"/>
    <property type="molecule type" value="Genomic_DNA"/>
</dbReference>
<evidence type="ECO:0000259" key="1">
    <source>
        <dbReference type="Pfam" id="PF12680"/>
    </source>
</evidence>
<dbReference type="SUPFAM" id="SSF54427">
    <property type="entry name" value="NTF2-like"/>
    <property type="match status" value="1"/>
</dbReference>
<keyword evidence="3" id="KW-1185">Reference proteome</keyword>
<dbReference type="Gene3D" id="3.10.450.50">
    <property type="match status" value="1"/>
</dbReference>
<protein>
    <recommendedName>
        <fullName evidence="1">SnoaL-like domain-containing protein</fullName>
    </recommendedName>
</protein>
<accession>A0A2D0KVX5</accession>
<dbReference type="Proteomes" id="UP000222366">
    <property type="component" value="Unassembled WGS sequence"/>
</dbReference>
<dbReference type="AlphaFoldDB" id="A0A2D0KVX5"/>
<name>A0A2D0KVX5_9GAMM</name>
<proteinExistence type="predicted"/>
<dbReference type="InterPro" id="IPR037401">
    <property type="entry name" value="SnoaL-like"/>
</dbReference>
<dbReference type="Pfam" id="PF12680">
    <property type="entry name" value="SnoaL_2"/>
    <property type="match status" value="1"/>
</dbReference>
<organism evidence="2 3">
    <name type="scientific">Xenorhabdus stockiae</name>
    <dbReference type="NCBI Taxonomy" id="351614"/>
    <lineage>
        <taxon>Bacteria</taxon>
        <taxon>Pseudomonadati</taxon>
        <taxon>Pseudomonadota</taxon>
        <taxon>Gammaproteobacteria</taxon>
        <taxon>Enterobacterales</taxon>
        <taxon>Morganellaceae</taxon>
        <taxon>Xenorhabdus</taxon>
    </lineage>
</organism>
<feature type="domain" description="SnoaL-like" evidence="1">
    <location>
        <begin position="12"/>
        <end position="105"/>
    </location>
</feature>
<gene>
    <name evidence="2" type="ORF">Xsto_00162</name>
</gene>